<gene>
    <name evidence="7" type="ORF">KK1_019034</name>
</gene>
<proteinExistence type="inferred from homology"/>
<evidence type="ECO:0000256" key="6">
    <source>
        <dbReference type="RuleBase" id="RU367044"/>
    </source>
</evidence>
<dbReference type="Gramene" id="C.cajan_18494.t">
    <property type="protein sequence ID" value="C.cajan_18494.t.cds1"/>
    <property type="gene ID" value="C.cajan_18494"/>
</dbReference>
<dbReference type="OMA" id="CEECHWY"/>
<evidence type="ECO:0000256" key="2">
    <source>
        <dbReference type="ARBA" id="ARBA00005581"/>
    </source>
</evidence>
<evidence type="ECO:0000313" key="8">
    <source>
        <dbReference type="Proteomes" id="UP000075243"/>
    </source>
</evidence>
<comment type="subcellular location">
    <subcellularLocation>
        <location evidence="1 6">Secreted</location>
    </subcellularLocation>
</comment>
<name>A0A151TBL5_CAJCA</name>
<dbReference type="AlphaFoldDB" id="A0A151TBL5"/>
<dbReference type="InterPro" id="IPR010264">
    <property type="entry name" value="Self-incomp_S1"/>
</dbReference>
<accession>A0A151TBL5</accession>
<evidence type="ECO:0000256" key="1">
    <source>
        <dbReference type="ARBA" id="ARBA00004613"/>
    </source>
</evidence>
<dbReference type="GO" id="GO:0060320">
    <property type="term" value="P:rejection of self pollen"/>
    <property type="evidence" value="ECO:0007669"/>
    <property type="project" value="UniProtKB-KW"/>
</dbReference>
<organism evidence="7 8">
    <name type="scientific">Cajanus cajan</name>
    <name type="common">Pigeon pea</name>
    <name type="synonym">Cajanus indicus</name>
    <dbReference type="NCBI Taxonomy" id="3821"/>
    <lineage>
        <taxon>Eukaryota</taxon>
        <taxon>Viridiplantae</taxon>
        <taxon>Streptophyta</taxon>
        <taxon>Embryophyta</taxon>
        <taxon>Tracheophyta</taxon>
        <taxon>Spermatophyta</taxon>
        <taxon>Magnoliopsida</taxon>
        <taxon>eudicotyledons</taxon>
        <taxon>Gunneridae</taxon>
        <taxon>Pentapetalae</taxon>
        <taxon>rosids</taxon>
        <taxon>fabids</taxon>
        <taxon>Fabales</taxon>
        <taxon>Fabaceae</taxon>
        <taxon>Papilionoideae</taxon>
        <taxon>50 kb inversion clade</taxon>
        <taxon>NPAAA clade</taxon>
        <taxon>indigoferoid/millettioid clade</taxon>
        <taxon>Phaseoleae</taxon>
        <taxon>Cajanus</taxon>
    </lineage>
</organism>
<protein>
    <recommendedName>
        <fullName evidence="6">S-protein homolog</fullName>
    </recommendedName>
</protein>
<dbReference type="GO" id="GO:0005576">
    <property type="term" value="C:extracellular region"/>
    <property type="evidence" value="ECO:0007669"/>
    <property type="project" value="UniProtKB-SubCell"/>
</dbReference>
<feature type="chain" id="PRO_5025084260" description="S-protein homolog" evidence="6">
    <location>
        <begin position="25"/>
        <end position="134"/>
    </location>
</feature>
<evidence type="ECO:0000256" key="5">
    <source>
        <dbReference type="ARBA" id="ARBA00022729"/>
    </source>
</evidence>
<evidence type="ECO:0000313" key="7">
    <source>
        <dbReference type="EMBL" id="KYP64437.1"/>
    </source>
</evidence>
<keyword evidence="4 6" id="KW-0964">Secreted</keyword>
<keyword evidence="8" id="KW-1185">Reference proteome</keyword>
<dbReference type="Proteomes" id="UP000075243">
    <property type="component" value="Chromosome 7"/>
</dbReference>
<reference evidence="7 8" key="1">
    <citation type="journal article" date="2012" name="Nat. Biotechnol.">
        <title>Draft genome sequence of pigeonpea (Cajanus cajan), an orphan legume crop of resource-poor farmers.</title>
        <authorList>
            <person name="Varshney R.K."/>
            <person name="Chen W."/>
            <person name="Li Y."/>
            <person name="Bharti A.K."/>
            <person name="Saxena R.K."/>
            <person name="Schlueter J.A."/>
            <person name="Donoghue M.T."/>
            <person name="Azam S."/>
            <person name="Fan G."/>
            <person name="Whaley A.M."/>
            <person name="Farmer A.D."/>
            <person name="Sheridan J."/>
            <person name="Iwata A."/>
            <person name="Tuteja R."/>
            <person name="Penmetsa R.V."/>
            <person name="Wu W."/>
            <person name="Upadhyaya H.D."/>
            <person name="Yang S.P."/>
            <person name="Shah T."/>
            <person name="Saxena K.B."/>
            <person name="Michael T."/>
            <person name="McCombie W.R."/>
            <person name="Yang B."/>
            <person name="Zhang G."/>
            <person name="Yang H."/>
            <person name="Wang J."/>
            <person name="Spillane C."/>
            <person name="Cook D.R."/>
            <person name="May G.D."/>
            <person name="Xu X."/>
            <person name="Jackson S.A."/>
        </authorList>
    </citation>
    <scope>NUCLEOTIDE SEQUENCE [LARGE SCALE GENOMIC DNA]</scope>
    <source>
        <strain evidence="8">cv. Asha</strain>
    </source>
</reference>
<keyword evidence="5 6" id="KW-0732">Signal</keyword>
<evidence type="ECO:0000256" key="3">
    <source>
        <dbReference type="ARBA" id="ARBA00022471"/>
    </source>
</evidence>
<sequence length="134" mass="15470">MSLIARSVTILWVFMLVFPSASMAVTVDRLLIVVTNSLDGNLDLTVSCNNVEAAHRLIKPGQYFEWIYTGYVSPSKPPFLCSFQWKGASQSFNMYYPFYDNDCEECHWYIHQTGPCRVYFGDEGQRSLRCSKWI</sequence>
<feature type="signal peptide" evidence="6">
    <location>
        <begin position="1"/>
        <end position="24"/>
    </location>
</feature>
<keyword evidence="3 6" id="KW-0713">Self-incompatibility</keyword>
<dbReference type="EMBL" id="CM003609">
    <property type="protein sequence ID" value="KYP64437.1"/>
    <property type="molecule type" value="Genomic_DNA"/>
</dbReference>
<dbReference type="PANTHER" id="PTHR31232:SF131">
    <property type="entry name" value="PLANT SELF-INCOMPATIBILITY PROTEIN S1 FAMILY"/>
    <property type="match status" value="1"/>
</dbReference>
<evidence type="ECO:0000256" key="4">
    <source>
        <dbReference type="ARBA" id="ARBA00022525"/>
    </source>
</evidence>
<comment type="similarity">
    <text evidence="2 6">Belongs to the plant self-incompatibility (S1) protein family.</text>
</comment>
<dbReference type="PANTHER" id="PTHR31232">
    <property type="match status" value="1"/>
</dbReference>
<dbReference type="Pfam" id="PF05938">
    <property type="entry name" value="Self-incomp_S1"/>
    <property type="match status" value="1"/>
</dbReference>